<dbReference type="EMBL" id="CM043787">
    <property type="protein sequence ID" value="KAI4831014.1"/>
    <property type="molecule type" value="Genomic_DNA"/>
</dbReference>
<keyword evidence="2" id="KW-1185">Reference proteome</keyword>
<dbReference type="Proteomes" id="UP001057452">
    <property type="component" value="Chromosome 3"/>
</dbReference>
<reference evidence="1" key="1">
    <citation type="submission" date="2022-05" db="EMBL/GenBank/DDBJ databases">
        <title>Chromosome-level genome of Chaenocephalus aceratus.</title>
        <authorList>
            <person name="Park H."/>
        </authorList>
    </citation>
    <scope>NUCLEOTIDE SEQUENCE</scope>
    <source>
        <strain evidence="1">KU_202001</strain>
    </source>
</reference>
<name>A0ACB9XWH4_CHAAC</name>
<organism evidence="1 2">
    <name type="scientific">Chaenocephalus aceratus</name>
    <name type="common">Blackfin icefish</name>
    <name type="synonym">Chaenichthys aceratus</name>
    <dbReference type="NCBI Taxonomy" id="36190"/>
    <lineage>
        <taxon>Eukaryota</taxon>
        <taxon>Metazoa</taxon>
        <taxon>Chordata</taxon>
        <taxon>Craniata</taxon>
        <taxon>Vertebrata</taxon>
        <taxon>Euteleostomi</taxon>
        <taxon>Actinopterygii</taxon>
        <taxon>Neopterygii</taxon>
        <taxon>Teleostei</taxon>
        <taxon>Neoteleostei</taxon>
        <taxon>Acanthomorphata</taxon>
        <taxon>Eupercaria</taxon>
        <taxon>Perciformes</taxon>
        <taxon>Notothenioidei</taxon>
        <taxon>Channichthyidae</taxon>
        <taxon>Chaenocephalus</taxon>
    </lineage>
</organism>
<accession>A0ACB9XWH4</accession>
<comment type="caution">
    <text evidence="1">The sequence shown here is derived from an EMBL/GenBank/DDBJ whole genome shotgun (WGS) entry which is preliminary data.</text>
</comment>
<protein>
    <submittedName>
        <fullName evidence="1">Uncharacterized protein</fullName>
    </submittedName>
</protein>
<feature type="non-terminal residue" evidence="1">
    <location>
        <position position="116"/>
    </location>
</feature>
<gene>
    <name evidence="1" type="ORF">KUCAC02_002615</name>
</gene>
<sequence>MEDTSVTGASWHSLDSDCCVQLSWAGPGGEPSAGMAGPHNVALCCISNVSVCMWQPDMRRTNQSFTFLFALPCVEACAPPRPRREPPSCLPTLLQMRTAASYNRLSSCGGPNPRPC</sequence>
<evidence type="ECO:0000313" key="1">
    <source>
        <dbReference type="EMBL" id="KAI4831014.1"/>
    </source>
</evidence>
<proteinExistence type="predicted"/>
<evidence type="ECO:0000313" key="2">
    <source>
        <dbReference type="Proteomes" id="UP001057452"/>
    </source>
</evidence>